<dbReference type="InterPro" id="IPR008480">
    <property type="entry name" value="DUF761_pln"/>
</dbReference>
<dbReference type="Pfam" id="PF05553">
    <property type="entry name" value="DUF761"/>
    <property type="match status" value="1"/>
</dbReference>
<feature type="region of interest" description="Disordered" evidence="1">
    <location>
        <begin position="1"/>
        <end position="38"/>
    </location>
</feature>
<evidence type="ECO:0000313" key="2">
    <source>
        <dbReference type="EMBL" id="OVA09726.1"/>
    </source>
</evidence>
<dbReference type="EMBL" id="MVGT01002051">
    <property type="protein sequence ID" value="OVA09726.1"/>
    <property type="molecule type" value="Genomic_DNA"/>
</dbReference>
<feature type="compositionally biased region" description="Polar residues" evidence="1">
    <location>
        <begin position="1"/>
        <end position="12"/>
    </location>
</feature>
<name>A0A200QGZ9_MACCD</name>
<dbReference type="PANTHER" id="PTHR33450:SF12">
    <property type="entry name" value="COTTON FIBER PROTEIN"/>
    <property type="match status" value="1"/>
</dbReference>
<organism evidence="2 3">
    <name type="scientific">Macleaya cordata</name>
    <name type="common">Five-seeded plume-poppy</name>
    <name type="synonym">Bocconia cordata</name>
    <dbReference type="NCBI Taxonomy" id="56857"/>
    <lineage>
        <taxon>Eukaryota</taxon>
        <taxon>Viridiplantae</taxon>
        <taxon>Streptophyta</taxon>
        <taxon>Embryophyta</taxon>
        <taxon>Tracheophyta</taxon>
        <taxon>Spermatophyta</taxon>
        <taxon>Magnoliopsida</taxon>
        <taxon>Ranunculales</taxon>
        <taxon>Papaveraceae</taxon>
        <taxon>Papaveroideae</taxon>
        <taxon>Macleaya</taxon>
    </lineage>
</organism>
<dbReference type="STRING" id="56857.A0A200QGZ9"/>
<comment type="caution">
    <text evidence="2">The sequence shown here is derived from an EMBL/GenBank/DDBJ whole genome shotgun (WGS) entry which is preliminary data.</text>
</comment>
<dbReference type="Proteomes" id="UP000195402">
    <property type="component" value="Unassembled WGS sequence"/>
</dbReference>
<dbReference type="AlphaFoldDB" id="A0A200QGZ9"/>
<protein>
    <submittedName>
        <fullName evidence="2">Uncharacterized protein</fullName>
    </submittedName>
</protein>
<evidence type="ECO:0000256" key="1">
    <source>
        <dbReference type="SAM" id="MobiDB-lite"/>
    </source>
</evidence>
<accession>A0A200QGZ9</accession>
<dbReference type="PANTHER" id="PTHR33450">
    <property type="entry name" value="EMB|CAB67623.1-RELATED"/>
    <property type="match status" value="1"/>
</dbReference>
<dbReference type="OrthoDB" id="684076at2759"/>
<dbReference type="InParanoid" id="A0A200QGZ9"/>
<reference evidence="2 3" key="1">
    <citation type="journal article" date="2017" name="Mol. Plant">
        <title>The Genome of Medicinal Plant Macleaya cordata Provides New Insights into Benzylisoquinoline Alkaloids Metabolism.</title>
        <authorList>
            <person name="Liu X."/>
            <person name="Liu Y."/>
            <person name="Huang P."/>
            <person name="Ma Y."/>
            <person name="Qing Z."/>
            <person name="Tang Q."/>
            <person name="Cao H."/>
            <person name="Cheng P."/>
            <person name="Zheng Y."/>
            <person name="Yuan Z."/>
            <person name="Zhou Y."/>
            <person name="Liu J."/>
            <person name="Tang Z."/>
            <person name="Zhuo Y."/>
            <person name="Zhang Y."/>
            <person name="Yu L."/>
            <person name="Huang J."/>
            <person name="Yang P."/>
            <person name="Peng Q."/>
            <person name="Zhang J."/>
            <person name="Jiang W."/>
            <person name="Zhang Z."/>
            <person name="Lin K."/>
            <person name="Ro D.K."/>
            <person name="Chen X."/>
            <person name="Xiong X."/>
            <person name="Shang Y."/>
            <person name="Huang S."/>
            <person name="Zeng J."/>
        </authorList>
    </citation>
    <scope>NUCLEOTIDE SEQUENCE [LARGE SCALE GENOMIC DNA]</scope>
    <source>
        <strain evidence="3">cv. BLH2017</strain>
        <tissue evidence="2">Root</tissue>
    </source>
</reference>
<gene>
    <name evidence="2" type="ORF">BVC80_9101g265</name>
</gene>
<evidence type="ECO:0000313" key="3">
    <source>
        <dbReference type="Proteomes" id="UP000195402"/>
    </source>
</evidence>
<feature type="compositionally biased region" description="Acidic residues" evidence="1">
    <location>
        <begin position="15"/>
        <end position="25"/>
    </location>
</feature>
<sequence>MANYEQSHPNQSYYYDDDDDDDDEKYPDLTHSLFDSDGDEFDDQTGSVIDLVRNAKEEDGENFSLEDEIDHVADLFIRRFHRQMRLQKQESFKRYQEMLERSV</sequence>
<keyword evidence="3" id="KW-1185">Reference proteome</keyword>
<proteinExistence type="predicted"/>